<dbReference type="AlphaFoldDB" id="A0A2P2Q349"/>
<proteinExistence type="predicted"/>
<sequence>MKYTYLHHEHSCSFFNFLAIPFYYKPNSLGISQHLKLFILACKTNKMHISTFKTSYYYWILCTRTH</sequence>
<name>A0A2P2Q349_RHIMU</name>
<evidence type="ECO:0000313" key="1">
    <source>
        <dbReference type="EMBL" id="MBX61333.1"/>
    </source>
</evidence>
<protein>
    <submittedName>
        <fullName evidence="1">Uncharacterized protein</fullName>
    </submittedName>
</protein>
<organism evidence="1">
    <name type="scientific">Rhizophora mucronata</name>
    <name type="common">Asiatic mangrove</name>
    <dbReference type="NCBI Taxonomy" id="61149"/>
    <lineage>
        <taxon>Eukaryota</taxon>
        <taxon>Viridiplantae</taxon>
        <taxon>Streptophyta</taxon>
        <taxon>Embryophyta</taxon>
        <taxon>Tracheophyta</taxon>
        <taxon>Spermatophyta</taxon>
        <taxon>Magnoliopsida</taxon>
        <taxon>eudicotyledons</taxon>
        <taxon>Gunneridae</taxon>
        <taxon>Pentapetalae</taxon>
        <taxon>rosids</taxon>
        <taxon>fabids</taxon>
        <taxon>Malpighiales</taxon>
        <taxon>Rhizophoraceae</taxon>
        <taxon>Rhizophora</taxon>
    </lineage>
</organism>
<dbReference type="EMBL" id="GGEC01080849">
    <property type="protein sequence ID" value="MBX61333.1"/>
    <property type="molecule type" value="Transcribed_RNA"/>
</dbReference>
<accession>A0A2P2Q349</accession>
<reference evidence="1" key="1">
    <citation type="submission" date="2018-02" db="EMBL/GenBank/DDBJ databases">
        <title>Rhizophora mucronata_Transcriptome.</title>
        <authorList>
            <person name="Meera S.P."/>
            <person name="Sreeshan A."/>
            <person name="Augustine A."/>
        </authorList>
    </citation>
    <scope>NUCLEOTIDE SEQUENCE</scope>
    <source>
        <tissue evidence="1">Leaf</tissue>
    </source>
</reference>